<evidence type="ECO:0000256" key="1">
    <source>
        <dbReference type="SAM" id="SignalP"/>
    </source>
</evidence>
<protein>
    <recommendedName>
        <fullName evidence="4">Transcription factor domain-containing protein</fullName>
    </recommendedName>
</protein>
<proteinExistence type="predicted"/>
<reference evidence="2 3" key="1">
    <citation type="submission" date="2016-04" db="EMBL/GenBank/DDBJ databases">
        <title>A degradative enzymes factory behind the ericoid mycorrhizal symbiosis.</title>
        <authorList>
            <consortium name="DOE Joint Genome Institute"/>
            <person name="Martino E."/>
            <person name="Morin E."/>
            <person name="Grelet G."/>
            <person name="Kuo A."/>
            <person name="Kohler A."/>
            <person name="Daghino S."/>
            <person name="Barry K."/>
            <person name="Choi C."/>
            <person name="Cichocki N."/>
            <person name="Clum A."/>
            <person name="Copeland A."/>
            <person name="Hainaut M."/>
            <person name="Haridas S."/>
            <person name="Labutti K."/>
            <person name="Lindquist E."/>
            <person name="Lipzen A."/>
            <person name="Khouja H.-R."/>
            <person name="Murat C."/>
            <person name="Ohm R."/>
            <person name="Olson A."/>
            <person name="Spatafora J."/>
            <person name="Veneault-Fourrey C."/>
            <person name="Henrissat B."/>
            <person name="Grigoriev I."/>
            <person name="Martin F."/>
            <person name="Perotto S."/>
        </authorList>
    </citation>
    <scope>NUCLEOTIDE SEQUENCE [LARGE SCALE GENOMIC DNA]</scope>
    <source>
        <strain evidence="2 3">F</strain>
    </source>
</reference>
<feature type="chain" id="PRO_5014435723" description="Transcription factor domain-containing protein" evidence="1">
    <location>
        <begin position="23"/>
        <end position="108"/>
    </location>
</feature>
<evidence type="ECO:0000313" key="3">
    <source>
        <dbReference type="Proteomes" id="UP000235786"/>
    </source>
</evidence>
<sequence>MACKLLLVVALGRLFLERGASSSGPPGIREFLQGADLPSTLVLRQDPVIALETLCMLAIYAQAADMHEVACLHTGDASRLARTCGIDQGKHFDDNFRLTRKNDVQKLY</sequence>
<dbReference type="Proteomes" id="UP000235786">
    <property type="component" value="Unassembled WGS sequence"/>
</dbReference>
<organism evidence="2 3">
    <name type="scientific">Hyaloscypha variabilis (strain UAMH 11265 / GT02V1 / F)</name>
    <name type="common">Meliniomyces variabilis</name>
    <dbReference type="NCBI Taxonomy" id="1149755"/>
    <lineage>
        <taxon>Eukaryota</taxon>
        <taxon>Fungi</taxon>
        <taxon>Dikarya</taxon>
        <taxon>Ascomycota</taxon>
        <taxon>Pezizomycotina</taxon>
        <taxon>Leotiomycetes</taxon>
        <taxon>Helotiales</taxon>
        <taxon>Hyaloscyphaceae</taxon>
        <taxon>Hyaloscypha</taxon>
        <taxon>Hyaloscypha variabilis</taxon>
    </lineage>
</organism>
<dbReference type="OrthoDB" id="3266505at2759"/>
<keyword evidence="3" id="KW-1185">Reference proteome</keyword>
<accession>A0A2J6R1Z6</accession>
<gene>
    <name evidence="2" type="ORF">L207DRAFT_518459</name>
</gene>
<evidence type="ECO:0008006" key="4">
    <source>
        <dbReference type="Google" id="ProtNLM"/>
    </source>
</evidence>
<dbReference type="STRING" id="1149755.A0A2J6R1Z6"/>
<keyword evidence="1" id="KW-0732">Signal</keyword>
<feature type="signal peptide" evidence="1">
    <location>
        <begin position="1"/>
        <end position="22"/>
    </location>
</feature>
<evidence type="ECO:0000313" key="2">
    <source>
        <dbReference type="EMBL" id="PMD32536.1"/>
    </source>
</evidence>
<dbReference type="AlphaFoldDB" id="A0A2J6R1Z6"/>
<dbReference type="EMBL" id="KZ613958">
    <property type="protein sequence ID" value="PMD32536.1"/>
    <property type="molecule type" value="Genomic_DNA"/>
</dbReference>
<name>A0A2J6R1Z6_HYAVF</name>